<feature type="compositionally biased region" description="Polar residues" evidence="1">
    <location>
        <begin position="89"/>
        <end position="124"/>
    </location>
</feature>
<feature type="compositionally biased region" description="Polar residues" evidence="1">
    <location>
        <begin position="463"/>
        <end position="496"/>
    </location>
</feature>
<protein>
    <submittedName>
        <fullName evidence="2">Uncharacterized protein</fullName>
    </submittedName>
</protein>
<feature type="region of interest" description="Disordered" evidence="1">
    <location>
        <begin position="622"/>
        <end position="734"/>
    </location>
</feature>
<feature type="region of interest" description="Disordered" evidence="1">
    <location>
        <begin position="556"/>
        <end position="585"/>
    </location>
</feature>
<feature type="compositionally biased region" description="Pro residues" evidence="1">
    <location>
        <begin position="702"/>
        <end position="712"/>
    </location>
</feature>
<feature type="compositionally biased region" description="Low complexity" evidence="1">
    <location>
        <begin position="48"/>
        <end position="67"/>
    </location>
</feature>
<feature type="compositionally biased region" description="Basic and acidic residues" evidence="1">
    <location>
        <begin position="1064"/>
        <end position="1083"/>
    </location>
</feature>
<gene>
    <name evidence="2" type="ORF">TWF506_003245</name>
</gene>
<evidence type="ECO:0000313" key="3">
    <source>
        <dbReference type="Proteomes" id="UP001307849"/>
    </source>
</evidence>
<feature type="region of interest" description="Disordered" evidence="1">
    <location>
        <begin position="1031"/>
        <end position="1100"/>
    </location>
</feature>
<feature type="compositionally biased region" description="Low complexity" evidence="1">
    <location>
        <begin position="719"/>
        <end position="728"/>
    </location>
</feature>
<feature type="compositionally biased region" description="Polar residues" evidence="1">
    <location>
        <begin position="327"/>
        <end position="378"/>
    </location>
</feature>
<reference evidence="2 3" key="1">
    <citation type="submission" date="2019-10" db="EMBL/GenBank/DDBJ databases">
        <authorList>
            <person name="Palmer J.M."/>
        </authorList>
    </citation>
    <scope>NUCLEOTIDE SEQUENCE [LARGE SCALE GENOMIC DNA]</scope>
    <source>
        <strain evidence="2 3">TWF506</strain>
    </source>
</reference>
<accession>A0AAN8N539</accession>
<evidence type="ECO:0000313" key="2">
    <source>
        <dbReference type="EMBL" id="KAK6502667.1"/>
    </source>
</evidence>
<sequence length="1100" mass="117114">MVIHCEFRVIRQTHTQVAGLQLYSSDLKVEETTVQIASKMERAPPVPCSSSPEESIPAPSTAAPSAPLIHVQASQPIPPNEPAADQGFVQHQHQSPQNSRLAANQTSGQSQNQSAHSPSQAAGQRLVQYQNPQSQNASHAQNLAAYQALHRNSSYEGSQQLSPHQNSPLPHASTAVIQGYGPRQNSPPNASLPANQGFAPYQNSLHQNTGNTDSQAVPPCQGSSSPNLRNAGQPSFVPRQSRLAPNIGLPDTQGAIPDQKPLPPNVDNAGNQDYVLHQGSSPSDPNNTGRPESVPRRSSQPSNPRRLVIEGFGRYGSHRPPNAGNADAQQPNARHSAVPSNTSHSVSQGSIPDQKTLSPNTGSPPSQGSPQYQNQQSPGVHDGRRASGSRASPGTSYTARQVSAKHQAPLSPDAGQVANQGSVQYQAPPTLETGFAASQRFIPYQSVVPLNVGPAVTSQNVSSAADQGIPNSQKAPTPYKNSISSQGLSHNENPNPQRRDAKLPIGQGNPSLPRAPLEKSNLSAVKSVASQIKGFDQEKKNRLISVLEKAKKKKELETAKSKQAELSKTSVVGRPQQSPDMQRTDVIAETKSSVNLIRGPQTHREVPDGQATLRSVVETVNPVIKEAPAPSGQDLGNPESQLASEEKLEVSPKHQIDVGVVAEPQSTAPLPTKRQLSEQNIFSSDPLDSSTSHPPRISLLSPSPPSPQPPTKPSDGINPSSPASSPPSVELIQESLGELPAVEVEQSSVIRLISPDLQGKTGRPLPPRGHAFPRRADIDDLSLPSVKPTQKDLDRSSPPAEGRPETSGGRIPEVNSPAPQNGSGGVGNYEGVLHDVVGQPAVEQAAEMKKKKGKGRREEGRKRARSPEKHAGAEELDDRYDWYQVDVGAVMGRACPPRPPLKLLQGARLGGTNPSRPPTGGWLGFMKEKTVVFADSEDTVGSLLTGDVPGLPPTMSTQKSQYTAAAAANNSSSLTKAYPQPGENVCPNGRSCPFFEFHDERAKGVEMATQLLPTEDEQFSFCPWLPEDFFGDGGYISNPPSPIQPTNDGEDEEDSGGRARKRARLAEDESVNRGEGGEGKKEEDGEEGEGEDKEGGKGKE</sequence>
<feature type="compositionally biased region" description="Polar residues" evidence="1">
    <location>
        <begin position="389"/>
        <end position="401"/>
    </location>
</feature>
<feature type="compositionally biased region" description="Polar residues" evidence="1">
    <location>
        <begin position="566"/>
        <end position="581"/>
    </location>
</feature>
<feature type="compositionally biased region" description="Basic and acidic residues" evidence="1">
    <location>
        <begin position="644"/>
        <end position="656"/>
    </location>
</feature>
<keyword evidence="3" id="KW-1185">Reference proteome</keyword>
<feature type="compositionally biased region" description="Polar residues" evidence="1">
    <location>
        <begin position="278"/>
        <end position="290"/>
    </location>
</feature>
<dbReference type="AlphaFoldDB" id="A0AAN8N539"/>
<feature type="compositionally biased region" description="Polar residues" evidence="1">
    <location>
        <begin position="183"/>
        <end position="194"/>
    </location>
</feature>
<name>A0AAN8N539_9PEZI</name>
<proteinExistence type="predicted"/>
<feature type="region of interest" description="Disordered" evidence="1">
    <location>
        <begin position="153"/>
        <end position="416"/>
    </location>
</feature>
<feature type="compositionally biased region" description="Basic and acidic residues" evidence="1">
    <location>
        <begin position="856"/>
        <end position="873"/>
    </location>
</feature>
<feature type="compositionally biased region" description="Polar residues" evidence="1">
    <location>
        <begin position="677"/>
        <end position="691"/>
    </location>
</feature>
<feature type="compositionally biased region" description="Basic and acidic residues" evidence="1">
    <location>
        <begin position="556"/>
        <end position="565"/>
    </location>
</feature>
<comment type="caution">
    <text evidence="2">The sequence shown here is derived from an EMBL/GenBank/DDBJ whole genome shotgun (WGS) entry which is preliminary data.</text>
</comment>
<dbReference type="Proteomes" id="UP001307849">
    <property type="component" value="Unassembled WGS sequence"/>
</dbReference>
<feature type="compositionally biased region" description="Low complexity" evidence="1">
    <location>
        <begin position="296"/>
        <end position="306"/>
    </location>
</feature>
<feature type="region of interest" description="Disordered" evidence="1">
    <location>
        <begin position="753"/>
        <end position="876"/>
    </location>
</feature>
<feature type="region of interest" description="Disordered" evidence="1">
    <location>
        <begin position="463"/>
        <end position="520"/>
    </location>
</feature>
<dbReference type="EMBL" id="JAVHJM010000011">
    <property type="protein sequence ID" value="KAK6502667.1"/>
    <property type="molecule type" value="Genomic_DNA"/>
</dbReference>
<feature type="compositionally biased region" description="Polar residues" evidence="1">
    <location>
        <begin position="201"/>
        <end position="233"/>
    </location>
</feature>
<evidence type="ECO:0000256" key="1">
    <source>
        <dbReference type="SAM" id="MobiDB-lite"/>
    </source>
</evidence>
<feature type="compositionally biased region" description="Polar residues" evidence="1">
    <location>
        <begin position="153"/>
        <end position="168"/>
    </location>
</feature>
<feature type="compositionally biased region" description="Low complexity" evidence="1">
    <location>
        <begin position="692"/>
        <end position="701"/>
    </location>
</feature>
<organism evidence="2 3">
    <name type="scientific">Arthrobotrys conoides</name>
    <dbReference type="NCBI Taxonomy" id="74498"/>
    <lineage>
        <taxon>Eukaryota</taxon>
        <taxon>Fungi</taxon>
        <taxon>Dikarya</taxon>
        <taxon>Ascomycota</taxon>
        <taxon>Pezizomycotina</taxon>
        <taxon>Orbiliomycetes</taxon>
        <taxon>Orbiliales</taxon>
        <taxon>Orbiliaceae</taxon>
        <taxon>Arthrobotrys</taxon>
    </lineage>
</organism>
<feature type="region of interest" description="Disordered" evidence="1">
    <location>
        <begin position="40"/>
        <end position="124"/>
    </location>
</feature>